<keyword evidence="4 10" id="KW-1003">Cell membrane</keyword>
<keyword evidence="10" id="KW-0735">Signal-anchor</keyword>
<feature type="region of interest" description="Disordered" evidence="11">
    <location>
        <begin position="54"/>
        <end position="143"/>
    </location>
</feature>
<keyword evidence="6" id="KW-0812">Transmembrane</keyword>
<organism evidence="13 14">
    <name type="scientific">Haemophilus paracuniculus</name>
    <dbReference type="NCBI Taxonomy" id="734"/>
    <lineage>
        <taxon>Bacteria</taxon>
        <taxon>Pseudomonadati</taxon>
        <taxon>Pseudomonadota</taxon>
        <taxon>Gammaproteobacteria</taxon>
        <taxon>Pasteurellales</taxon>
        <taxon>Pasteurellaceae</taxon>
        <taxon>Haemophilus</taxon>
    </lineage>
</organism>
<comment type="subcellular location">
    <subcellularLocation>
        <location evidence="1 10">Cell inner membrane</location>
        <topology evidence="1 10">Single-pass membrane protein</topology>
        <orientation evidence="1 10">Periplasmic side</orientation>
    </subcellularLocation>
</comment>
<comment type="caution">
    <text evidence="13">The sequence shown here is derived from an EMBL/GenBank/DDBJ whole genome shotgun (WGS) entry which is preliminary data.</text>
</comment>
<comment type="similarity">
    <text evidence="2 10">Belongs to the TonB family.</text>
</comment>
<dbReference type="STRING" id="734.B0187_02175"/>
<proteinExistence type="inferred from homology"/>
<reference evidence="13 14" key="1">
    <citation type="submission" date="2017-02" db="EMBL/GenBank/DDBJ databases">
        <title>Draft genome sequence of Haemophilus paracuniculus CCUG 43573 type strain.</title>
        <authorList>
            <person name="Engstrom-Jakobsson H."/>
            <person name="Salva-Serra F."/>
            <person name="Thorell K."/>
            <person name="Gonzales-Siles L."/>
            <person name="Karlsson R."/>
            <person name="Boulund F."/>
            <person name="Engstrand L."/>
            <person name="Kristiansson E."/>
            <person name="Moore E."/>
        </authorList>
    </citation>
    <scope>NUCLEOTIDE SEQUENCE [LARGE SCALE GENOMIC DNA]</scope>
    <source>
        <strain evidence="13 14">CCUG 43573</strain>
    </source>
</reference>
<dbReference type="OrthoDB" id="9115347at2"/>
<feature type="compositionally biased region" description="Low complexity" evidence="11">
    <location>
        <begin position="54"/>
        <end position="70"/>
    </location>
</feature>
<evidence type="ECO:0000313" key="13">
    <source>
        <dbReference type="EMBL" id="OOS00316.1"/>
    </source>
</evidence>
<dbReference type="GO" id="GO:0098797">
    <property type="term" value="C:plasma membrane protein complex"/>
    <property type="evidence" value="ECO:0007669"/>
    <property type="project" value="TreeGrafter"/>
</dbReference>
<evidence type="ECO:0000256" key="1">
    <source>
        <dbReference type="ARBA" id="ARBA00004383"/>
    </source>
</evidence>
<dbReference type="PROSITE" id="PS52015">
    <property type="entry name" value="TONB_CTD"/>
    <property type="match status" value="1"/>
</dbReference>
<keyword evidence="7 10" id="KW-0653">Protein transport</keyword>
<evidence type="ECO:0000313" key="14">
    <source>
        <dbReference type="Proteomes" id="UP000190867"/>
    </source>
</evidence>
<dbReference type="PANTHER" id="PTHR33446">
    <property type="entry name" value="PROTEIN TONB-RELATED"/>
    <property type="match status" value="1"/>
</dbReference>
<feature type="compositionally biased region" description="Basic and acidic residues" evidence="11">
    <location>
        <begin position="94"/>
        <end position="142"/>
    </location>
</feature>
<comment type="function">
    <text evidence="10">Interacts with outer membrane receptor proteins that carry out high-affinity binding and energy dependent uptake into the periplasmic space of specific substrates. It could act to transduce energy from the cytoplasmic membrane to specific energy-requiring processes in the outer membrane, resulting in the release into the periplasm of ligands bound by these outer membrane proteins.</text>
</comment>
<evidence type="ECO:0000256" key="11">
    <source>
        <dbReference type="SAM" id="MobiDB-lite"/>
    </source>
</evidence>
<feature type="compositionally biased region" description="Low complexity" evidence="11">
    <location>
        <begin position="181"/>
        <end position="212"/>
    </location>
</feature>
<feature type="region of interest" description="Disordered" evidence="11">
    <location>
        <begin position="176"/>
        <end position="212"/>
    </location>
</feature>
<dbReference type="GO" id="GO:0031992">
    <property type="term" value="F:energy transducer activity"/>
    <property type="evidence" value="ECO:0007669"/>
    <property type="project" value="InterPro"/>
</dbReference>
<evidence type="ECO:0000256" key="2">
    <source>
        <dbReference type="ARBA" id="ARBA00006555"/>
    </source>
</evidence>
<dbReference type="InterPro" id="IPR003538">
    <property type="entry name" value="TonB"/>
</dbReference>
<evidence type="ECO:0000256" key="4">
    <source>
        <dbReference type="ARBA" id="ARBA00022475"/>
    </source>
</evidence>
<keyword evidence="3 10" id="KW-0813">Transport</keyword>
<dbReference type="AlphaFoldDB" id="A0A1T0AUP4"/>
<dbReference type="Pfam" id="PF03544">
    <property type="entry name" value="TonB_C"/>
    <property type="match status" value="1"/>
</dbReference>
<protein>
    <recommendedName>
        <fullName evidence="10">Protein TonB</fullName>
    </recommendedName>
</protein>
<dbReference type="Proteomes" id="UP000190867">
    <property type="component" value="Unassembled WGS sequence"/>
</dbReference>
<feature type="domain" description="TonB C-terminal" evidence="12">
    <location>
        <begin position="222"/>
        <end position="308"/>
    </location>
</feature>
<dbReference type="GO" id="GO:0030288">
    <property type="term" value="C:outer membrane-bounded periplasmic space"/>
    <property type="evidence" value="ECO:0007669"/>
    <property type="project" value="InterPro"/>
</dbReference>
<keyword evidence="5 10" id="KW-0997">Cell inner membrane</keyword>
<name>A0A1T0AUP4_9PAST</name>
<evidence type="ECO:0000256" key="10">
    <source>
        <dbReference type="RuleBase" id="RU362123"/>
    </source>
</evidence>
<dbReference type="EMBL" id="MUYA01000003">
    <property type="protein sequence ID" value="OOS00316.1"/>
    <property type="molecule type" value="Genomic_DNA"/>
</dbReference>
<dbReference type="InterPro" id="IPR037682">
    <property type="entry name" value="TonB_C"/>
</dbReference>
<evidence type="ECO:0000256" key="3">
    <source>
        <dbReference type="ARBA" id="ARBA00022448"/>
    </source>
</evidence>
<evidence type="ECO:0000256" key="8">
    <source>
        <dbReference type="ARBA" id="ARBA00022989"/>
    </source>
</evidence>
<dbReference type="NCBIfam" id="TIGR01352">
    <property type="entry name" value="tonB_Cterm"/>
    <property type="match status" value="1"/>
</dbReference>
<dbReference type="RefSeq" id="WP_078236232.1">
    <property type="nucleotide sequence ID" value="NZ_MUYA01000003.1"/>
</dbReference>
<dbReference type="InterPro" id="IPR051045">
    <property type="entry name" value="TonB-dependent_transducer"/>
</dbReference>
<evidence type="ECO:0000259" key="12">
    <source>
        <dbReference type="PROSITE" id="PS52015"/>
    </source>
</evidence>
<evidence type="ECO:0000256" key="9">
    <source>
        <dbReference type="ARBA" id="ARBA00023136"/>
    </source>
</evidence>
<sequence length="308" mass="32528">MNKKNSRTGLATSLLLHGAVFSGIWWVINQPQEKPPEEVVTSISMEMLAANLEQPQVAVAPPQPEETLAPEPEPEPEKTAEPEPVAGPVVMPKPLEKPIEKPKLKEKPKEPPKEKPKDKPKEKPKDPPLGKPKEKVKAEKPAKPIKALETGTVAKEGIVAKAIPNATQGIKAQAGVPNAKAGGTSPTGSATGNPTAKANSAGNQTANNANAASSGDNYAAYVQGLQRLLARKAKSNYPPREKMMRKQGIVTISFTVSPSGQLTNATVISSSGVAGLDAAAVKIANSTMYEPPINGKNQFTVPVKFEIE</sequence>
<gene>
    <name evidence="13" type="ORF">B0187_02175</name>
</gene>
<dbReference type="GO" id="GO:0055085">
    <property type="term" value="P:transmembrane transport"/>
    <property type="evidence" value="ECO:0007669"/>
    <property type="project" value="InterPro"/>
</dbReference>
<keyword evidence="8" id="KW-1133">Transmembrane helix</keyword>
<evidence type="ECO:0000256" key="7">
    <source>
        <dbReference type="ARBA" id="ARBA00022927"/>
    </source>
</evidence>
<dbReference type="GO" id="GO:0015891">
    <property type="term" value="P:siderophore transport"/>
    <property type="evidence" value="ECO:0007669"/>
    <property type="project" value="InterPro"/>
</dbReference>
<evidence type="ECO:0000256" key="6">
    <source>
        <dbReference type="ARBA" id="ARBA00022692"/>
    </source>
</evidence>
<dbReference type="GO" id="GO:0015031">
    <property type="term" value="P:protein transport"/>
    <property type="evidence" value="ECO:0007669"/>
    <property type="project" value="UniProtKB-UniRule"/>
</dbReference>
<dbReference type="InterPro" id="IPR006260">
    <property type="entry name" value="TonB/TolA_C"/>
</dbReference>
<dbReference type="Gene3D" id="3.30.1150.10">
    <property type="match status" value="1"/>
</dbReference>
<dbReference type="PANTHER" id="PTHR33446:SF2">
    <property type="entry name" value="PROTEIN TONB"/>
    <property type="match status" value="1"/>
</dbReference>
<accession>A0A1T0AUP4</accession>
<dbReference type="SUPFAM" id="SSF74653">
    <property type="entry name" value="TolA/TonB C-terminal domain"/>
    <property type="match status" value="1"/>
</dbReference>
<keyword evidence="14" id="KW-1185">Reference proteome</keyword>
<evidence type="ECO:0000256" key="5">
    <source>
        <dbReference type="ARBA" id="ARBA00022519"/>
    </source>
</evidence>
<dbReference type="PRINTS" id="PR01374">
    <property type="entry name" value="TONBPROTEIN"/>
</dbReference>
<keyword evidence="9" id="KW-0472">Membrane</keyword>